<evidence type="ECO:0000256" key="13">
    <source>
        <dbReference type="ARBA" id="ARBA00023394"/>
    </source>
</evidence>
<feature type="domain" description="Ketosynthase family 3 (KS3)" evidence="51">
    <location>
        <begin position="42"/>
        <end position="449"/>
    </location>
</feature>
<dbReference type="PANTHER" id="PTHR43775">
    <property type="entry name" value="FATTY ACID SYNTHASE"/>
    <property type="match status" value="1"/>
</dbReference>
<dbReference type="SUPFAM" id="SSF53901">
    <property type="entry name" value="Thiolase-like"/>
    <property type="match status" value="1"/>
</dbReference>
<evidence type="ECO:0000256" key="14">
    <source>
        <dbReference type="ARBA" id="ARBA00023398"/>
    </source>
</evidence>
<keyword evidence="2" id="KW-0596">Phosphopantetheine</keyword>
<dbReference type="Gene3D" id="3.40.366.10">
    <property type="entry name" value="Malonyl-Coenzyme A Acyl Carrier Protein, domain 2"/>
    <property type="match status" value="1"/>
</dbReference>
<sequence>MSHSWVASFPKQNANMGLIEMTDEVRQRSILAGQKLINAAPGEEIVISGVSGSFPDSDDVREFASNLYGKVDLVSGDFRRWDATHPEIPQRTGKINNVEKFDAAFFGVHPKQANAMDPMCRILLEKTIEAVMDAGMNPKELEGTNTGVFIGACFSESEKSLFYDLHIPQSYGIMGCTRSMLAQRISYWLKLKGPSYLSDTACSSSLFSFERAYRSLREGKCSTAIVGGCNLCLHPLVSLQFARLGVLSPDGACKSFDESANGYARSEGICAIVLQKSIDAKRIYAEVLHSKTNCDGFKEQGITYPSGKVQRVLLDEFYEECGVPPSSLSYVEAHGTGTKVGDPEELGTLDVVFCKDRTTPLLIGSVKSNIGHNEPSSGLCSVIKVIIGMENDMIPPNINYKTPRSGIAAFSEGRLKVVADKTPVPEGNGLFGINSFGFGGANSHLLLRRNCKLSNDKIKDSTPRLVCIGGRSEKIVNNFFDELNKIKLNADFIGLLQESFKYQIAGYLFRGYAIITDEGIQQKCLTYYDGAPTAVKCKFASANGIFRIDELLQFPIFAQFVQKCQNEIVSNKFPFQLEKILYAFNENDKVHTVLTSVIIQLGIYELFKAINLGLHSVIGNGLGKLTQMYVLNKMSLQQTLLTAYYIAKSSKNTDTFAPNLLIPILGEDLTEKLSQEIFNGISSNNQHLFEFQIENDVIYGNSSISGILEALGSVYNRGANFNAAKLYSRIEWPVARGTPMISPLIHWDHSKDWFVTVYKAKDRTKTGHRNIEVGLNDDTWQFIKGHVIDGRLLFPATGYLNLVWETLSMMTGKITSDMNVIFTDVKFIRACQIPNRGKLIFLIIIQKGSGNFEIVEGGSVVVTGRIVEGNENEDWNKLATTMDNSNEIKLSHRDIYKELRLRGYNYKGEFRALQECNLDASIGSIIWTGNWITFMDNMMQMQILQEDTRILYVPTKIDFVQVDGKKHISYAHMFKKDKCVVPVYLYKDLNIIRSGAIEIRGLSASGIARRKQAEPVLENYRFVSNEVEMDLKDSVRIAVQLALENKYTIKVKVVENCDQKIVPISPIILSTLRDQPLIQPEIFLTNCVEDFEEGINIDDRVFGSELDCYLVVANNALQKSKLMKTALKMLLPTGFIISRESLANKIDSIPDGLSVIAIYTTPFERLVLMKQSKIWSYQHCINVDDDLEWLSKVQMCLKLDQNIVLVSEDARSGILGMVNCLRREPGMEDRVRCVFMMSGKVNYQEQLKKGLGINVWKDNSWGTYKHFALEETNYVCHEHCFVNVLVRGDLSSLRWIEGPLESGMELEPDQLLVHNYCCAINFRDIMTATGRIQNDVITRNRLEQECVQGFEFSGVDSNGRRVMGMVPFNALSTLIAADVHLIWTIPDRWSFEDAVTVPTVYGTVIYAFLMRARLRRGQSVLIHSGSGGVGMAAINLCLAWDCDIFVTVGTQKKRDFIRKNFPQISDDHIGCSRDTTFEQMVFKGTKGRGVDLVLNSLADEKLSASVRCLAPGGQFLEIGKFDLVNNTRLSESVVAKGCSFHGIMLDALFISSSQIKATLSNLLAKGIDDGWIKALPHTIFSSCEIEAAFRYMSTGKHTGKVLIKIRDDLKQNRFMATPRYSCNPDYSYVIIGGLGGIGLELADWLVLRGARKLVLSSRNGPKTGYQALRIRIWKSYGVSVITSTENVSNEMGVARLLEESNHLGPVGAIFNLAVCLNDALIENQSEDSFIAAEMPKGTVTKYMDVMSRKLCPKLHDFVVFSSVTCGRGNAGQTNYGWANSIMERICEERRKSGYPALAIQWGAIGDVGVIAEKQESNQEIVICGTLQQKISSCLEVLDRLMRSRATIVESMVVAEKCSSASGADNIVDNVVNIMGIRDLKTVSLHSTLPELGMDSMMAVEIKQTLEREYDVILAPQDIRSMTFARLKEIAMEKTCEGTLSEVTHRVNLLLRFIPDEENNKIPLVTLPSESALYGTVFMLPGIEGMCSIYEPMARLLNAKTYGLQFSYQGNNNTIQDIAQSLIPIMKEQLKPNEPFTVIAYSLGGVVALEIISILEKTHQVNLILLDGSPAFMKYIIEQNMIITPDSEFETSLICILLSVYLPVDKIAEVRNELLKCKDFAARVQLAVDITPKGLPHTKKYLKSVCIASYARLKAVYNYKTSFDKLITPVTLFRPTNSVDFDIAKDYGLSKHIAENVKVEFFKGDHASILENVDMVKAINSILEFGLKTENVVLGKDGDGMESDEFRMAKQTIA</sequence>
<comment type="catalytic activity">
    <reaction evidence="42">
        <text>(2E)-tetradecenoyl-[ACP] + NADPH + H(+) = tetradecanoyl-[ACP] + NADP(+)</text>
        <dbReference type="Rhea" id="RHEA:41896"/>
        <dbReference type="Rhea" id="RHEA-COMP:9647"/>
        <dbReference type="Rhea" id="RHEA-COMP:9648"/>
        <dbReference type="ChEBI" id="CHEBI:15378"/>
        <dbReference type="ChEBI" id="CHEBI:57783"/>
        <dbReference type="ChEBI" id="CHEBI:58349"/>
        <dbReference type="ChEBI" id="CHEBI:78475"/>
        <dbReference type="ChEBI" id="CHEBI:78477"/>
    </reaction>
    <physiologicalReaction direction="left-to-right" evidence="42">
        <dbReference type="Rhea" id="RHEA:41897"/>
    </physiologicalReaction>
</comment>
<evidence type="ECO:0000256" key="19">
    <source>
        <dbReference type="ARBA" id="ARBA00047300"/>
    </source>
</evidence>
<dbReference type="InterPro" id="IPR014031">
    <property type="entry name" value="Ketoacyl_synth_C"/>
</dbReference>
<evidence type="ECO:0000256" key="47">
    <source>
        <dbReference type="ARBA" id="ARBA00049521"/>
    </source>
</evidence>
<protein>
    <submittedName>
        <fullName evidence="54">Fatty acid synthase-like</fullName>
    </submittedName>
</protein>
<evidence type="ECO:0000256" key="49">
    <source>
        <dbReference type="PROSITE-ProRule" id="PRU01363"/>
    </source>
</evidence>
<dbReference type="InterPro" id="IPR001227">
    <property type="entry name" value="Ac_transferase_dom_sf"/>
</dbReference>
<dbReference type="InterPro" id="IPR032821">
    <property type="entry name" value="PKS_assoc"/>
</dbReference>
<evidence type="ECO:0000256" key="29">
    <source>
        <dbReference type="ARBA" id="ARBA00047961"/>
    </source>
</evidence>
<dbReference type="Gene3D" id="3.90.180.10">
    <property type="entry name" value="Medium-chain alcohol dehydrogenases, catalytic domain"/>
    <property type="match status" value="1"/>
</dbReference>
<comment type="catalytic activity">
    <reaction evidence="37">
        <text>holo-[ACP] + acetyl-CoA = acetyl-[ACP] + CoA</text>
        <dbReference type="Rhea" id="RHEA:41788"/>
        <dbReference type="Rhea" id="RHEA-COMP:9621"/>
        <dbReference type="Rhea" id="RHEA-COMP:9685"/>
        <dbReference type="ChEBI" id="CHEBI:57287"/>
        <dbReference type="ChEBI" id="CHEBI:57288"/>
        <dbReference type="ChEBI" id="CHEBI:64479"/>
        <dbReference type="ChEBI" id="CHEBI:78446"/>
        <dbReference type="EC" id="2.3.1.38"/>
    </reaction>
    <physiologicalReaction direction="left-to-right" evidence="37">
        <dbReference type="Rhea" id="RHEA:41789"/>
    </physiologicalReaction>
</comment>
<evidence type="ECO:0000256" key="12">
    <source>
        <dbReference type="ARBA" id="ARBA00023388"/>
    </source>
</evidence>
<comment type="catalytic activity">
    <reaction evidence="20">
        <text>hexanoyl-[ACP] + malonyl-[ACP] + H(+) = 3-oxooctanoyl-[ACP] + holo-[ACP] + CO2</text>
        <dbReference type="Rhea" id="RHEA:41836"/>
        <dbReference type="Rhea" id="RHEA-COMP:9623"/>
        <dbReference type="Rhea" id="RHEA-COMP:9632"/>
        <dbReference type="Rhea" id="RHEA-COMP:9633"/>
        <dbReference type="Rhea" id="RHEA-COMP:9685"/>
        <dbReference type="ChEBI" id="CHEBI:15378"/>
        <dbReference type="ChEBI" id="CHEBI:16526"/>
        <dbReference type="ChEBI" id="CHEBI:64479"/>
        <dbReference type="ChEBI" id="CHEBI:78449"/>
        <dbReference type="ChEBI" id="CHEBI:78459"/>
        <dbReference type="ChEBI" id="CHEBI:78460"/>
    </reaction>
    <physiologicalReaction direction="left-to-right" evidence="20">
        <dbReference type="Rhea" id="RHEA:41837"/>
    </physiologicalReaction>
</comment>
<evidence type="ECO:0000256" key="8">
    <source>
        <dbReference type="ARBA" id="ARBA00023268"/>
    </source>
</evidence>
<evidence type="ECO:0000256" key="40">
    <source>
        <dbReference type="ARBA" id="ARBA00049019"/>
    </source>
</evidence>
<evidence type="ECO:0000256" key="2">
    <source>
        <dbReference type="ARBA" id="ARBA00022450"/>
    </source>
</evidence>
<feature type="region of interest" description="N-terminal hotdog fold" evidence="49">
    <location>
        <begin position="749"/>
        <end position="874"/>
    </location>
</feature>
<comment type="catalytic activity">
    <reaction evidence="34">
        <text>a fatty acyl-[ACP] + malonyl-[ACP] + H(+) = a 3-oxoacyl-[ACP] + holo-[ACP] + CO2</text>
        <dbReference type="Rhea" id="RHEA:22836"/>
        <dbReference type="Rhea" id="RHEA-COMP:9623"/>
        <dbReference type="Rhea" id="RHEA-COMP:9685"/>
        <dbReference type="Rhea" id="RHEA-COMP:9916"/>
        <dbReference type="Rhea" id="RHEA-COMP:14125"/>
        <dbReference type="ChEBI" id="CHEBI:15378"/>
        <dbReference type="ChEBI" id="CHEBI:16526"/>
        <dbReference type="ChEBI" id="CHEBI:64479"/>
        <dbReference type="ChEBI" id="CHEBI:78449"/>
        <dbReference type="ChEBI" id="CHEBI:78776"/>
        <dbReference type="ChEBI" id="CHEBI:138651"/>
        <dbReference type="EC" id="2.3.1.41"/>
    </reaction>
    <physiologicalReaction direction="left-to-right" evidence="34">
        <dbReference type="Rhea" id="RHEA:22837"/>
    </physiologicalReaction>
</comment>
<dbReference type="Pfam" id="PF21149">
    <property type="entry name" value="FAS_pseudo-KR"/>
    <property type="match status" value="1"/>
</dbReference>
<dbReference type="InterPro" id="IPR014030">
    <property type="entry name" value="Ketoacyl_synth_N"/>
</dbReference>
<evidence type="ECO:0000256" key="41">
    <source>
        <dbReference type="ARBA" id="ARBA00049109"/>
    </source>
</evidence>
<evidence type="ECO:0000259" key="50">
    <source>
        <dbReference type="PROSITE" id="PS50075"/>
    </source>
</evidence>
<dbReference type="SMART" id="SM00823">
    <property type="entry name" value="PKS_PP"/>
    <property type="match status" value="1"/>
</dbReference>
<comment type="catalytic activity">
    <reaction evidence="41">
        <text>decanoyl-[ACP] + malonyl-[ACP] + H(+) = 3-oxododecanoyl-[ACP] + holo-[ACP] + CO2</text>
        <dbReference type="Rhea" id="RHEA:41868"/>
        <dbReference type="Rhea" id="RHEA-COMP:9623"/>
        <dbReference type="Rhea" id="RHEA-COMP:9640"/>
        <dbReference type="Rhea" id="RHEA-COMP:9641"/>
        <dbReference type="Rhea" id="RHEA-COMP:9685"/>
        <dbReference type="ChEBI" id="CHEBI:15378"/>
        <dbReference type="ChEBI" id="CHEBI:16526"/>
        <dbReference type="ChEBI" id="CHEBI:64479"/>
        <dbReference type="ChEBI" id="CHEBI:78449"/>
        <dbReference type="ChEBI" id="CHEBI:78468"/>
        <dbReference type="ChEBI" id="CHEBI:78469"/>
    </reaction>
    <physiologicalReaction direction="left-to-right" evidence="41">
        <dbReference type="Rhea" id="RHEA:41869"/>
    </physiologicalReaction>
</comment>
<evidence type="ECO:0000256" key="28">
    <source>
        <dbReference type="ARBA" id="ARBA00047953"/>
    </source>
</evidence>
<evidence type="ECO:0000256" key="38">
    <source>
        <dbReference type="ARBA" id="ARBA00048704"/>
    </source>
</evidence>
<evidence type="ECO:0000259" key="51">
    <source>
        <dbReference type="PROSITE" id="PS52004"/>
    </source>
</evidence>
<dbReference type="InterPro" id="IPR029058">
    <property type="entry name" value="AB_hydrolase_fold"/>
</dbReference>
<evidence type="ECO:0000256" key="5">
    <source>
        <dbReference type="ARBA" id="ARBA00022799"/>
    </source>
</evidence>
<dbReference type="InterPro" id="IPR001031">
    <property type="entry name" value="Thioesterase"/>
</dbReference>
<evidence type="ECO:0000256" key="39">
    <source>
        <dbReference type="ARBA" id="ARBA00048935"/>
    </source>
</evidence>
<dbReference type="InterPro" id="IPR036736">
    <property type="entry name" value="ACP-like_sf"/>
</dbReference>
<evidence type="ECO:0000256" key="34">
    <source>
        <dbReference type="ARBA" id="ARBA00048506"/>
    </source>
</evidence>
<dbReference type="InterPro" id="IPR036291">
    <property type="entry name" value="NAD(P)-bd_dom_sf"/>
</dbReference>
<comment type="pathway">
    <text evidence="1">Lipid metabolism.</text>
</comment>
<comment type="catalytic activity">
    <reaction evidence="40">
        <text>(2E)-octadecenoyl-[ACP] + NADPH + H(+) = octadecanoyl-[ACP] + NADP(+)</text>
        <dbReference type="Rhea" id="RHEA:41928"/>
        <dbReference type="Rhea" id="RHEA-COMP:9655"/>
        <dbReference type="Rhea" id="RHEA-COMP:9656"/>
        <dbReference type="ChEBI" id="CHEBI:15378"/>
        <dbReference type="ChEBI" id="CHEBI:57783"/>
        <dbReference type="ChEBI" id="CHEBI:58349"/>
        <dbReference type="ChEBI" id="CHEBI:78489"/>
        <dbReference type="ChEBI" id="CHEBI:78495"/>
    </reaction>
    <physiologicalReaction direction="left-to-right" evidence="40">
        <dbReference type="Rhea" id="RHEA:41929"/>
    </physiologicalReaction>
</comment>
<gene>
    <name evidence="54" type="primary">LOC108558974</name>
</gene>
<comment type="catalytic activity">
    <reaction evidence="19">
        <text>3-oxooctadecanoyl-[ACP] + NADPH + H(+) = (3R)-hydroxyoctadecanoyl-[ACP] + NADP(+)</text>
        <dbReference type="Rhea" id="RHEA:41920"/>
        <dbReference type="Rhea" id="RHEA-COMP:9653"/>
        <dbReference type="Rhea" id="RHEA-COMP:9654"/>
        <dbReference type="ChEBI" id="CHEBI:15378"/>
        <dbReference type="ChEBI" id="CHEBI:57783"/>
        <dbReference type="ChEBI" id="CHEBI:58349"/>
        <dbReference type="ChEBI" id="CHEBI:78487"/>
        <dbReference type="ChEBI" id="CHEBI:78488"/>
    </reaction>
    <physiologicalReaction direction="left-to-right" evidence="19">
        <dbReference type="Rhea" id="RHEA:41921"/>
    </physiologicalReaction>
</comment>
<evidence type="ECO:0000256" key="7">
    <source>
        <dbReference type="ARBA" id="ARBA00022990"/>
    </source>
</evidence>
<comment type="catalytic activity">
    <reaction evidence="22">
        <text>3-oxodecanoyl-[ACP] + NADPH + H(+) = (3R)-hydroxydecanoyl-[ACP] + NADP(+)</text>
        <dbReference type="Rhea" id="RHEA:41856"/>
        <dbReference type="Rhea" id="RHEA-COMP:9637"/>
        <dbReference type="Rhea" id="RHEA-COMP:9638"/>
        <dbReference type="ChEBI" id="CHEBI:15378"/>
        <dbReference type="ChEBI" id="CHEBI:57783"/>
        <dbReference type="ChEBI" id="CHEBI:58349"/>
        <dbReference type="ChEBI" id="CHEBI:78464"/>
        <dbReference type="ChEBI" id="CHEBI:78466"/>
    </reaction>
    <physiologicalReaction direction="left-to-right" evidence="22">
        <dbReference type="Rhea" id="RHEA:41857"/>
    </physiologicalReaction>
</comment>
<comment type="catalytic activity">
    <reaction evidence="12">
        <text>(3R)-hydroxydecanoyl-[ACP] = (2E)-decenoyl-[ACP] + H2O</text>
        <dbReference type="Rhea" id="RHEA:41860"/>
        <dbReference type="Rhea" id="RHEA-COMP:9638"/>
        <dbReference type="Rhea" id="RHEA-COMP:9639"/>
        <dbReference type="ChEBI" id="CHEBI:15377"/>
        <dbReference type="ChEBI" id="CHEBI:78466"/>
        <dbReference type="ChEBI" id="CHEBI:78467"/>
    </reaction>
    <physiologicalReaction direction="left-to-right" evidence="12">
        <dbReference type="Rhea" id="RHEA:41861"/>
    </physiologicalReaction>
</comment>
<evidence type="ECO:0000256" key="17">
    <source>
        <dbReference type="ARBA" id="ARBA00023402"/>
    </source>
</evidence>
<comment type="catalytic activity">
    <reaction evidence="26">
        <text>(2E)-hexadecenoyl-[ACP] + NADPH + H(+) = hexadecanoyl-[ACP] + NADP(+)</text>
        <dbReference type="Rhea" id="RHEA:41912"/>
        <dbReference type="Rhea" id="RHEA-COMP:9651"/>
        <dbReference type="Rhea" id="RHEA-COMP:9652"/>
        <dbReference type="ChEBI" id="CHEBI:15378"/>
        <dbReference type="ChEBI" id="CHEBI:57783"/>
        <dbReference type="ChEBI" id="CHEBI:58349"/>
        <dbReference type="ChEBI" id="CHEBI:78481"/>
        <dbReference type="ChEBI" id="CHEBI:78483"/>
    </reaction>
    <physiologicalReaction direction="left-to-right" evidence="26">
        <dbReference type="Rhea" id="RHEA:41913"/>
    </physiologicalReaction>
</comment>
<evidence type="ECO:0000256" key="42">
    <source>
        <dbReference type="ARBA" id="ARBA00049171"/>
    </source>
</evidence>
<dbReference type="PROSITE" id="PS52004">
    <property type="entry name" value="KS3_2"/>
    <property type="match status" value="1"/>
</dbReference>
<evidence type="ECO:0000256" key="10">
    <source>
        <dbReference type="ARBA" id="ARBA00023351"/>
    </source>
</evidence>
<dbReference type="Gene3D" id="3.40.50.1820">
    <property type="entry name" value="alpha/beta hydrolase"/>
    <property type="match status" value="1"/>
</dbReference>
<evidence type="ECO:0000256" key="6">
    <source>
        <dbReference type="ARBA" id="ARBA00022898"/>
    </source>
</evidence>
<dbReference type="SUPFAM" id="SSF53474">
    <property type="entry name" value="alpha/beta-Hydrolases"/>
    <property type="match status" value="1"/>
</dbReference>
<comment type="catalytic activity">
    <reaction evidence="10">
        <text>(3R)-hydroxydodecanoyl-[ACP] = (2E)-dodecenoyl-[ACP] + H2O</text>
        <dbReference type="Rhea" id="RHEA:41876"/>
        <dbReference type="Rhea" id="RHEA-COMP:9642"/>
        <dbReference type="Rhea" id="RHEA-COMP:9643"/>
        <dbReference type="ChEBI" id="CHEBI:15377"/>
        <dbReference type="ChEBI" id="CHEBI:78470"/>
        <dbReference type="ChEBI" id="CHEBI:78472"/>
    </reaction>
    <physiologicalReaction direction="left-to-right" evidence="10">
        <dbReference type="Rhea" id="RHEA:41877"/>
    </physiologicalReaction>
</comment>
<dbReference type="InterPro" id="IPR020841">
    <property type="entry name" value="PKS_Beta-ketoAc_synthase_dom"/>
</dbReference>
<dbReference type="Pfam" id="PF00975">
    <property type="entry name" value="Thioesterase"/>
    <property type="match status" value="1"/>
</dbReference>
<comment type="catalytic activity">
    <reaction evidence="16">
        <text>(3R)-hydroxyhexadecanoyl-[ACP] = (2E)-hexadecenoyl-[ACP] + H2O</text>
        <dbReference type="Rhea" id="RHEA:41908"/>
        <dbReference type="Rhea" id="RHEA-COMP:9650"/>
        <dbReference type="Rhea" id="RHEA-COMP:9651"/>
        <dbReference type="ChEBI" id="CHEBI:15377"/>
        <dbReference type="ChEBI" id="CHEBI:78480"/>
        <dbReference type="ChEBI" id="CHEBI:78481"/>
    </reaction>
    <physiologicalReaction direction="left-to-right" evidence="16">
        <dbReference type="Rhea" id="RHEA:41909"/>
    </physiologicalReaction>
</comment>
<dbReference type="Pfam" id="PF02801">
    <property type="entry name" value="Ketoacyl-synt_C"/>
    <property type="match status" value="1"/>
</dbReference>
<keyword evidence="7" id="KW-0007">Acetylation</keyword>
<dbReference type="CDD" id="cd05195">
    <property type="entry name" value="enoyl_red"/>
    <property type="match status" value="1"/>
</dbReference>
<comment type="catalytic activity">
    <reaction evidence="29">
        <text>acetyl-[ACP] + malonyl-[ACP] + H(+) = 3-oxobutanoyl-[ACP] + holo-[ACP] + CO2</text>
        <dbReference type="Rhea" id="RHEA:41800"/>
        <dbReference type="Rhea" id="RHEA-COMP:9621"/>
        <dbReference type="Rhea" id="RHEA-COMP:9623"/>
        <dbReference type="Rhea" id="RHEA-COMP:9625"/>
        <dbReference type="Rhea" id="RHEA-COMP:9685"/>
        <dbReference type="ChEBI" id="CHEBI:15378"/>
        <dbReference type="ChEBI" id="CHEBI:16526"/>
        <dbReference type="ChEBI" id="CHEBI:64479"/>
        <dbReference type="ChEBI" id="CHEBI:78446"/>
        <dbReference type="ChEBI" id="CHEBI:78449"/>
        <dbReference type="ChEBI" id="CHEBI:78450"/>
    </reaction>
    <physiologicalReaction direction="left-to-right" evidence="29">
        <dbReference type="Rhea" id="RHEA:41801"/>
    </physiologicalReaction>
</comment>
<evidence type="ECO:0000259" key="52">
    <source>
        <dbReference type="PROSITE" id="PS52019"/>
    </source>
</evidence>
<dbReference type="CDD" id="cd00833">
    <property type="entry name" value="PKS"/>
    <property type="match status" value="1"/>
</dbReference>
<evidence type="ECO:0000256" key="26">
    <source>
        <dbReference type="ARBA" id="ARBA00047810"/>
    </source>
</evidence>
<feature type="active site" description="Proton acceptor; for dehydratase activity" evidence="49">
    <location>
        <position position="786"/>
    </location>
</feature>
<keyword evidence="5" id="KW-0702">S-nitrosylation</keyword>
<organism evidence="53 54">
    <name type="scientific">Nicrophorus vespilloides</name>
    <name type="common">Boreal carrion beetle</name>
    <dbReference type="NCBI Taxonomy" id="110193"/>
    <lineage>
        <taxon>Eukaryota</taxon>
        <taxon>Metazoa</taxon>
        <taxon>Ecdysozoa</taxon>
        <taxon>Arthropoda</taxon>
        <taxon>Hexapoda</taxon>
        <taxon>Insecta</taxon>
        <taxon>Pterygota</taxon>
        <taxon>Neoptera</taxon>
        <taxon>Endopterygota</taxon>
        <taxon>Coleoptera</taxon>
        <taxon>Polyphaga</taxon>
        <taxon>Staphyliniformia</taxon>
        <taxon>Silphidae</taxon>
        <taxon>Nicrophorinae</taxon>
        <taxon>Nicrophorus</taxon>
    </lineage>
</organism>
<dbReference type="PROSITE" id="PS52019">
    <property type="entry name" value="PKS_MFAS_DH"/>
    <property type="match status" value="1"/>
</dbReference>
<dbReference type="Pfam" id="PF13602">
    <property type="entry name" value="ADH_zinc_N_2"/>
    <property type="match status" value="1"/>
</dbReference>
<evidence type="ECO:0000256" key="18">
    <source>
        <dbReference type="ARBA" id="ARBA00023442"/>
    </source>
</evidence>
<comment type="catalytic activity">
    <reaction evidence="14">
        <text>(3R)-hydroxytetradecanoyl-[ACP] = (2E)-tetradecenoyl-[ACP] + H2O</text>
        <dbReference type="Rhea" id="RHEA:41892"/>
        <dbReference type="Rhea" id="RHEA-COMP:9646"/>
        <dbReference type="Rhea" id="RHEA-COMP:9647"/>
        <dbReference type="ChEBI" id="CHEBI:15377"/>
        <dbReference type="ChEBI" id="CHEBI:78474"/>
        <dbReference type="ChEBI" id="CHEBI:78475"/>
    </reaction>
    <physiologicalReaction direction="left-to-right" evidence="14">
        <dbReference type="Rhea" id="RHEA:41893"/>
    </physiologicalReaction>
</comment>
<dbReference type="PANTHER" id="PTHR43775:SF23">
    <property type="entry name" value="FATTY ACID SYNTHASE 3"/>
    <property type="match status" value="1"/>
</dbReference>
<evidence type="ECO:0000256" key="35">
    <source>
        <dbReference type="ARBA" id="ARBA00048571"/>
    </source>
</evidence>
<comment type="catalytic activity">
    <reaction evidence="25">
        <text>dodecanoyl-[ACP] + malonyl-[ACP] + H(+) = 3-oxotetradecanoyl-[ACP] + holo-[ACP] + CO2</text>
        <dbReference type="Rhea" id="RHEA:41884"/>
        <dbReference type="Rhea" id="RHEA-COMP:9623"/>
        <dbReference type="Rhea" id="RHEA-COMP:9644"/>
        <dbReference type="Rhea" id="RHEA-COMP:9645"/>
        <dbReference type="Rhea" id="RHEA-COMP:9685"/>
        <dbReference type="ChEBI" id="CHEBI:15378"/>
        <dbReference type="ChEBI" id="CHEBI:16526"/>
        <dbReference type="ChEBI" id="CHEBI:64479"/>
        <dbReference type="ChEBI" id="CHEBI:65264"/>
        <dbReference type="ChEBI" id="CHEBI:78449"/>
        <dbReference type="ChEBI" id="CHEBI:78473"/>
    </reaction>
    <physiologicalReaction direction="left-to-right" evidence="25">
        <dbReference type="Rhea" id="RHEA:41885"/>
    </physiologicalReaction>
</comment>
<dbReference type="InterPro" id="IPR050091">
    <property type="entry name" value="PKS_NRPS_Biosynth_Enz"/>
</dbReference>
<dbReference type="Pfam" id="PF00550">
    <property type="entry name" value="PP-binding"/>
    <property type="match status" value="1"/>
</dbReference>
<evidence type="ECO:0000256" key="23">
    <source>
        <dbReference type="ARBA" id="ARBA00047451"/>
    </source>
</evidence>
<comment type="catalytic activity">
    <reaction evidence="30">
        <text>hexadecanoyl-[ACP] + malonyl-[ACP] + H(+) = 3-oxooctadecanoyl-[ACP] + holo-[ACP] + CO2</text>
        <dbReference type="Rhea" id="RHEA:41916"/>
        <dbReference type="Rhea" id="RHEA-COMP:9623"/>
        <dbReference type="Rhea" id="RHEA-COMP:9652"/>
        <dbReference type="Rhea" id="RHEA-COMP:9653"/>
        <dbReference type="Rhea" id="RHEA-COMP:9685"/>
        <dbReference type="ChEBI" id="CHEBI:15378"/>
        <dbReference type="ChEBI" id="CHEBI:16526"/>
        <dbReference type="ChEBI" id="CHEBI:64479"/>
        <dbReference type="ChEBI" id="CHEBI:78449"/>
        <dbReference type="ChEBI" id="CHEBI:78483"/>
        <dbReference type="ChEBI" id="CHEBI:78487"/>
    </reaction>
    <physiologicalReaction direction="left-to-right" evidence="30">
        <dbReference type="Rhea" id="RHEA:41917"/>
    </physiologicalReaction>
</comment>
<evidence type="ECO:0000256" key="36">
    <source>
        <dbReference type="ARBA" id="ARBA00048650"/>
    </source>
</evidence>
<evidence type="ECO:0000256" key="4">
    <source>
        <dbReference type="ARBA" id="ARBA00022679"/>
    </source>
</evidence>
<evidence type="ECO:0000256" key="21">
    <source>
        <dbReference type="ARBA" id="ARBA00047400"/>
    </source>
</evidence>
<comment type="catalytic activity">
    <reaction evidence="17">
        <text>(3R)-hydroxybutanoyl-[ACP] = (2E)-butenoyl-[ACP] + H2O</text>
        <dbReference type="Rhea" id="RHEA:41808"/>
        <dbReference type="Rhea" id="RHEA-COMP:9626"/>
        <dbReference type="Rhea" id="RHEA-COMP:9627"/>
        <dbReference type="ChEBI" id="CHEBI:15377"/>
        <dbReference type="ChEBI" id="CHEBI:78451"/>
        <dbReference type="ChEBI" id="CHEBI:78453"/>
    </reaction>
    <physiologicalReaction direction="left-to-right" evidence="17">
        <dbReference type="Rhea" id="RHEA:41809"/>
    </physiologicalReaction>
</comment>
<dbReference type="SUPFAM" id="SSF50129">
    <property type="entry name" value="GroES-like"/>
    <property type="match status" value="1"/>
</dbReference>
<dbReference type="InterPro" id="IPR057326">
    <property type="entry name" value="KR_dom"/>
</dbReference>
<comment type="catalytic activity">
    <reaction evidence="35">
        <text>3-oxohexanoyl-[ACP] + NADPH + H(+) = (3R)-hydroxyhexanoyl-[ACP] + NADP(+)</text>
        <dbReference type="Rhea" id="RHEA:41824"/>
        <dbReference type="Rhea" id="RHEA-COMP:9629"/>
        <dbReference type="Rhea" id="RHEA-COMP:9630"/>
        <dbReference type="ChEBI" id="CHEBI:15378"/>
        <dbReference type="ChEBI" id="CHEBI:57783"/>
        <dbReference type="ChEBI" id="CHEBI:58349"/>
        <dbReference type="ChEBI" id="CHEBI:78456"/>
        <dbReference type="ChEBI" id="CHEBI:78457"/>
    </reaction>
    <physiologicalReaction direction="left-to-right" evidence="35">
        <dbReference type="Rhea" id="RHEA:41825"/>
    </physiologicalReaction>
</comment>
<comment type="catalytic activity">
    <reaction evidence="43">
        <text>3-oxododecanoyl-[ACP] + NADPH + H(+) = (3R)-hydroxydodecanoyl-[ACP] + NADP(+)</text>
        <dbReference type="Rhea" id="RHEA:41872"/>
        <dbReference type="Rhea" id="RHEA-COMP:9641"/>
        <dbReference type="Rhea" id="RHEA-COMP:9642"/>
        <dbReference type="ChEBI" id="CHEBI:15378"/>
        <dbReference type="ChEBI" id="CHEBI:57783"/>
        <dbReference type="ChEBI" id="CHEBI:58349"/>
        <dbReference type="ChEBI" id="CHEBI:78469"/>
        <dbReference type="ChEBI" id="CHEBI:78470"/>
    </reaction>
    <physiologicalReaction direction="left-to-right" evidence="43">
        <dbReference type="Rhea" id="RHEA:41873"/>
    </physiologicalReaction>
</comment>
<dbReference type="InterPro" id="IPR020806">
    <property type="entry name" value="PKS_PP-bd"/>
</dbReference>
<evidence type="ECO:0000256" key="24">
    <source>
        <dbReference type="ARBA" id="ARBA00047500"/>
    </source>
</evidence>
<evidence type="ECO:0000256" key="32">
    <source>
        <dbReference type="ARBA" id="ARBA00048289"/>
    </source>
</evidence>
<dbReference type="Gene3D" id="3.10.129.110">
    <property type="entry name" value="Polyketide synthase dehydratase"/>
    <property type="match status" value="1"/>
</dbReference>
<comment type="catalytic activity">
    <reaction evidence="24">
        <text>(2E)-butenoyl-[ACP] + NADPH + H(+) = butanoyl-[ACP] + NADP(+)</text>
        <dbReference type="Rhea" id="RHEA:41812"/>
        <dbReference type="Rhea" id="RHEA-COMP:9627"/>
        <dbReference type="Rhea" id="RHEA-COMP:9628"/>
        <dbReference type="ChEBI" id="CHEBI:15378"/>
        <dbReference type="ChEBI" id="CHEBI:57783"/>
        <dbReference type="ChEBI" id="CHEBI:58349"/>
        <dbReference type="ChEBI" id="CHEBI:78453"/>
        <dbReference type="ChEBI" id="CHEBI:78454"/>
    </reaction>
    <physiologicalReaction direction="left-to-right" evidence="24">
        <dbReference type="Rhea" id="RHEA:41813"/>
    </physiologicalReaction>
</comment>
<feature type="domain" description="PKS/mFAS DH" evidence="52">
    <location>
        <begin position="749"/>
        <end position="1018"/>
    </location>
</feature>
<dbReference type="InterPro" id="IPR042104">
    <property type="entry name" value="PKS_dehydratase_sf"/>
</dbReference>
<dbReference type="Gene3D" id="1.10.1200.10">
    <property type="entry name" value="ACP-like"/>
    <property type="match status" value="1"/>
</dbReference>
<evidence type="ECO:0000256" key="9">
    <source>
        <dbReference type="ARBA" id="ARBA00023332"/>
    </source>
</evidence>
<evidence type="ECO:0000313" key="54">
    <source>
        <dbReference type="RefSeq" id="XP_017771571.1"/>
    </source>
</evidence>
<dbReference type="SMART" id="SM00822">
    <property type="entry name" value="PKS_KR"/>
    <property type="match status" value="1"/>
</dbReference>
<evidence type="ECO:0000256" key="1">
    <source>
        <dbReference type="ARBA" id="ARBA00005189"/>
    </source>
</evidence>
<evidence type="ECO:0000256" key="20">
    <source>
        <dbReference type="ARBA" id="ARBA00047394"/>
    </source>
</evidence>
<comment type="catalytic activity">
    <reaction evidence="48">
        <text>octanoyl-[ACP] + malonyl-[ACP] + H(+) = 3-oxodecanoyl-[ACP] + holo-[ACP] + CO2</text>
        <dbReference type="Rhea" id="RHEA:41852"/>
        <dbReference type="Rhea" id="RHEA-COMP:9623"/>
        <dbReference type="Rhea" id="RHEA-COMP:9636"/>
        <dbReference type="Rhea" id="RHEA-COMP:9637"/>
        <dbReference type="Rhea" id="RHEA-COMP:9685"/>
        <dbReference type="ChEBI" id="CHEBI:15378"/>
        <dbReference type="ChEBI" id="CHEBI:16526"/>
        <dbReference type="ChEBI" id="CHEBI:64479"/>
        <dbReference type="ChEBI" id="CHEBI:78449"/>
        <dbReference type="ChEBI" id="CHEBI:78463"/>
        <dbReference type="ChEBI" id="CHEBI:78464"/>
    </reaction>
    <physiologicalReaction direction="left-to-right" evidence="48">
        <dbReference type="Rhea" id="RHEA:41853"/>
    </physiologicalReaction>
</comment>
<dbReference type="Pfam" id="PF16197">
    <property type="entry name" value="KAsynt_C_assoc"/>
    <property type="match status" value="1"/>
</dbReference>
<comment type="catalytic activity">
    <reaction evidence="11">
        <text>(3R)-hydroxyhexanoyl-[ACP] = (2E)-hexenoyl-[ACP] + H2O</text>
        <dbReference type="Rhea" id="RHEA:41828"/>
        <dbReference type="Rhea" id="RHEA-COMP:9630"/>
        <dbReference type="Rhea" id="RHEA-COMP:9631"/>
        <dbReference type="ChEBI" id="CHEBI:15377"/>
        <dbReference type="ChEBI" id="CHEBI:78457"/>
        <dbReference type="ChEBI" id="CHEBI:78458"/>
    </reaction>
    <physiologicalReaction direction="left-to-right" evidence="11">
        <dbReference type="Rhea" id="RHEA:41829"/>
    </physiologicalReaction>
</comment>
<dbReference type="Gene3D" id="3.30.70.3290">
    <property type="match status" value="2"/>
</dbReference>
<dbReference type="SMART" id="SM00829">
    <property type="entry name" value="PKS_ER"/>
    <property type="match status" value="1"/>
</dbReference>
<dbReference type="Pfam" id="PF00109">
    <property type="entry name" value="ketoacyl-synt"/>
    <property type="match status" value="1"/>
</dbReference>
<comment type="catalytic activity">
    <reaction evidence="28">
        <text>3-oxobutanoyl-[ACP] + NADPH + H(+) = (3R)-hydroxybutanoyl-[ACP] + NADP(+)</text>
        <dbReference type="Rhea" id="RHEA:41804"/>
        <dbReference type="Rhea" id="RHEA-COMP:9625"/>
        <dbReference type="Rhea" id="RHEA-COMP:9626"/>
        <dbReference type="ChEBI" id="CHEBI:15378"/>
        <dbReference type="ChEBI" id="CHEBI:57783"/>
        <dbReference type="ChEBI" id="CHEBI:58349"/>
        <dbReference type="ChEBI" id="CHEBI:78450"/>
        <dbReference type="ChEBI" id="CHEBI:78451"/>
    </reaction>
    <physiologicalReaction direction="left-to-right" evidence="28">
        <dbReference type="Rhea" id="RHEA:41805"/>
    </physiologicalReaction>
</comment>
<evidence type="ECO:0000256" key="16">
    <source>
        <dbReference type="ARBA" id="ARBA00023401"/>
    </source>
</evidence>
<evidence type="ECO:0000256" key="33">
    <source>
        <dbReference type="ARBA" id="ARBA00048420"/>
    </source>
</evidence>
<reference evidence="54" key="1">
    <citation type="submission" date="2025-08" db="UniProtKB">
        <authorList>
            <consortium name="RefSeq"/>
        </authorList>
    </citation>
    <scope>IDENTIFICATION</scope>
    <source>
        <tissue evidence="54">Whole Larva</tissue>
    </source>
</reference>
<comment type="catalytic activity">
    <reaction evidence="13">
        <text>a (3R)-hydroxyacyl-[ACP] = a (2E)-enoyl-[ACP] + H2O</text>
        <dbReference type="Rhea" id="RHEA:13097"/>
        <dbReference type="Rhea" id="RHEA-COMP:9925"/>
        <dbReference type="Rhea" id="RHEA-COMP:9945"/>
        <dbReference type="ChEBI" id="CHEBI:15377"/>
        <dbReference type="ChEBI" id="CHEBI:78784"/>
        <dbReference type="ChEBI" id="CHEBI:78827"/>
        <dbReference type="EC" id="4.2.1.59"/>
    </reaction>
    <physiologicalReaction direction="left-to-right" evidence="13">
        <dbReference type="Rhea" id="RHEA:13098"/>
    </physiologicalReaction>
</comment>
<comment type="catalytic activity">
    <reaction evidence="36">
        <text>a 2,3-saturated acyl-[ACP] + NADP(+) = a (2E)-enoyl-[ACP] + NADPH + H(+)</text>
        <dbReference type="Rhea" id="RHEA:22564"/>
        <dbReference type="Rhea" id="RHEA-COMP:9925"/>
        <dbReference type="Rhea" id="RHEA-COMP:9926"/>
        <dbReference type="ChEBI" id="CHEBI:15378"/>
        <dbReference type="ChEBI" id="CHEBI:57783"/>
        <dbReference type="ChEBI" id="CHEBI:58349"/>
        <dbReference type="ChEBI" id="CHEBI:78784"/>
        <dbReference type="ChEBI" id="CHEBI:78785"/>
        <dbReference type="EC" id="1.3.1.39"/>
    </reaction>
    <physiologicalReaction direction="right-to-left" evidence="36">
        <dbReference type="Rhea" id="RHEA:22566"/>
    </physiologicalReaction>
</comment>
<comment type="catalytic activity">
    <reaction evidence="38">
        <text>hexadecanoyl-[ACP] + H2O = hexadecanoate + holo-[ACP] + H(+)</text>
        <dbReference type="Rhea" id="RHEA:41932"/>
        <dbReference type="Rhea" id="RHEA-COMP:9652"/>
        <dbReference type="Rhea" id="RHEA-COMP:9685"/>
        <dbReference type="ChEBI" id="CHEBI:7896"/>
        <dbReference type="ChEBI" id="CHEBI:15377"/>
        <dbReference type="ChEBI" id="CHEBI:15378"/>
        <dbReference type="ChEBI" id="CHEBI:64479"/>
        <dbReference type="ChEBI" id="CHEBI:78483"/>
        <dbReference type="EC" id="3.1.2.14"/>
    </reaction>
    <physiologicalReaction direction="left-to-right" evidence="38">
        <dbReference type="Rhea" id="RHEA:41933"/>
    </physiologicalReaction>
</comment>
<evidence type="ECO:0000256" key="30">
    <source>
        <dbReference type="ARBA" id="ARBA00048051"/>
    </source>
</evidence>
<comment type="catalytic activity">
    <reaction evidence="9">
        <text>(3R)-hydroxyoctanoyl-[ACP] = (2E)-octenoyl-[ACP] + H2O</text>
        <dbReference type="Rhea" id="RHEA:41844"/>
        <dbReference type="Rhea" id="RHEA-COMP:9634"/>
        <dbReference type="Rhea" id="RHEA-COMP:9635"/>
        <dbReference type="ChEBI" id="CHEBI:15377"/>
        <dbReference type="ChEBI" id="CHEBI:78461"/>
        <dbReference type="ChEBI" id="CHEBI:78462"/>
    </reaction>
    <physiologicalReaction direction="left-to-right" evidence="9">
        <dbReference type="Rhea" id="RHEA:41845"/>
    </physiologicalReaction>
</comment>
<evidence type="ECO:0000256" key="43">
    <source>
        <dbReference type="ARBA" id="ARBA00049263"/>
    </source>
</evidence>
<dbReference type="CDD" id="cd08954">
    <property type="entry name" value="KR_1_FAS_SDR_x"/>
    <property type="match status" value="1"/>
</dbReference>
<dbReference type="InterPro" id="IPR049900">
    <property type="entry name" value="PKS_mFAS_DH"/>
</dbReference>
<evidence type="ECO:0000256" key="3">
    <source>
        <dbReference type="ARBA" id="ARBA00022553"/>
    </source>
</evidence>
<feature type="region of interest" description="C-terminal hotdog fold" evidence="49">
    <location>
        <begin position="887"/>
        <end position="1018"/>
    </location>
</feature>
<dbReference type="SUPFAM" id="SSF47336">
    <property type="entry name" value="ACP-like"/>
    <property type="match status" value="1"/>
</dbReference>
<proteinExistence type="predicted"/>
<evidence type="ECO:0000256" key="48">
    <source>
        <dbReference type="ARBA" id="ARBA00049533"/>
    </source>
</evidence>
<keyword evidence="53" id="KW-1185">Reference proteome</keyword>
<comment type="catalytic activity">
    <reaction evidence="23">
        <text>tetradecanoyl-[ACP] + malonyl-[ACP] + H(+) = 3-oxohexadecanoyl-[ACP] + holo-[ACP] + CO2</text>
        <dbReference type="Rhea" id="RHEA:41900"/>
        <dbReference type="Rhea" id="RHEA-COMP:9623"/>
        <dbReference type="Rhea" id="RHEA-COMP:9648"/>
        <dbReference type="Rhea" id="RHEA-COMP:9649"/>
        <dbReference type="Rhea" id="RHEA-COMP:9685"/>
        <dbReference type="ChEBI" id="CHEBI:15378"/>
        <dbReference type="ChEBI" id="CHEBI:16526"/>
        <dbReference type="ChEBI" id="CHEBI:64479"/>
        <dbReference type="ChEBI" id="CHEBI:78449"/>
        <dbReference type="ChEBI" id="CHEBI:78477"/>
        <dbReference type="ChEBI" id="CHEBI:78478"/>
    </reaction>
    <physiologicalReaction direction="left-to-right" evidence="23">
        <dbReference type="Rhea" id="RHEA:41901"/>
    </physiologicalReaction>
</comment>
<dbReference type="Gene3D" id="3.40.47.10">
    <property type="match status" value="1"/>
</dbReference>
<keyword evidence="4" id="KW-0808">Transferase</keyword>
<evidence type="ECO:0000256" key="45">
    <source>
        <dbReference type="ARBA" id="ARBA00049422"/>
    </source>
</evidence>
<dbReference type="InterPro" id="IPR016039">
    <property type="entry name" value="Thiolase-like"/>
</dbReference>
<dbReference type="GeneID" id="108558974"/>
<keyword evidence="6" id="KW-0663">Pyridoxal phosphate</keyword>
<evidence type="ECO:0000256" key="15">
    <source>
        <dbReference type="ARBA" id="ARBA00023399"/>
    </source>
</evidence>
<comment type="catalytic activity">
    <reaction evidence="21">
        <text>a (3R)-hydroxyacyl-[ACP] + NADP(+) = a 3-oxoacyl-[ACP] + NADPH + H(+)</text>
        <dbReference type="Rhea" id="RHEA:17397"/>
        <dbReference type="Rhea" id="RHEA-COMP:9916"/>
        <dbReference type="Rhea" id="RHEA-COMP:9945"/>
        <dbReference type="ChEBI" id="CHEBI:15378"/>
        <dbReference type="ChEBI" id="CHEBI:57783"/>
        <dbReference type="ChEBI" id="CHEBI:58349"/>
        <dbReference type="ChEBI" id="CHEBI:78776"/>
        <dbReference type="ChEBI" id="CHEBI:78827"/>
        <dbReference type="EC" id="1.1.1.100"/>
    </reaction>
    <physiologicalReaction direction="right-to-left" evidence="21">
        <dbReference type="Rhea" id="RHEA:17399"/>
    </physiologicalReaction>
</comment>
<comment type="catalytic activity">
    <reaction evidence="45">
        <text>3-oxooctanoyl-[ACP] + NADPH + H(+) = (3R)-hydroxyoctanoyl-[ACP] + NADP(+)</text>
        <dbReference type="Rhea" id="RHEA:41840"/>
        <dbReference type="Rhea" id="RHEA-COMP:9633"/>
        <dbReference type="Rhea" id="RHEA-COMP:9634"/>
        <dbReference type="ChEBI" id="CHEBI:15378"/>
        <dbReference type="ChEBI" id="CHEBI:57783"/>
        <dbReference type="ChEBI" id="CHEBI:58349"/>
        <dbReference type="ChEBI" id="CHEBI:78460"/>
        <dbReference type="ChEBI" id="CHEBI:78461"/>
    </reaction>
    <physiologicalReaction direction="left-to-right" evidence="45">
        <dbReference type="Rhea" id="RHEA:41841"/>
    </physiologicalReaction>
</comment>
<accession>A0ABM1MAH1</accession>
<comment type="function">
    <text evidence="18">Fatty acid synthetase is a multifunctional enzyme that catalyzes the de novo biosynthesis of long-chain saturated fatty acids starting from acetyl-CoA and malonyl-CoA in the presence of NADPH. This multifunctional protein contains 7 catalytic activities and a site for the binding of the prosthetic group 4'-phosphopantetheine of the acyl carrier protein ([ACP]) domain.</text>
</comment>
<dbReference type="SMART" id="SM00825">
    <property type="entry name" value="PKS_KS"/>
    <property type="match status" value="1"/>
</dbReference>
<evidence type="ECO:0000313" key="53">
    <source>
        <dbReference type="Proteomes" id="UP000695000"/>
    </source>
</evidence>
<evidence type="ECO:0000256" key="37">
    <source>
        <dbReference type="ARBA" id="ARBA00048691"/>
    </source>
</evidence>
<comment type="catalytic activity">
    <reaction evidence="33">
        <text>(2E)-octenoyl-[ACP] + NADPH + H(+) = octanoyl-[ACP] + NADP(+)</text>
        <dbReference type="Rhea" id="RHEA:41848"/>
        <dbReference type="Rhea" id="RHEA-COMP:9635"/>
        <dbReference type="Rhea" id="RHEA-COMP:9636"/>
        <dbReference type="ChEBI" id="CHEBI:15378"/>
        <dbReference type="ChEBI" id="CHEBI:57783"/>
        <dbReference type="ChEBI" id="CHEBI:58349"/>
        <dbReference type="ChEBI" id="CHEBI:78462"/>
        <dbReference type="ChEBI" id="CHEBI:78463"/>
    </reaction>
    <physiologicalReaction direction="left-to-right" evidence="33">
        <dbReference type="Rhea" id="RHEA:41849"/>
    </physiologicalReaction>
</comment>
<dbReference type="InterPro" id="IPR049391">
    <property type="entry name" value="FAS_pseudo-KR"/>
</dbReference>
<dbReference type="InterPro" id="IPR013968">
    <property type="entry name" value="PKS_KR"/>
</dbReference>
<dbReference type="InterPro" id="IPR009081">
    <property type="entry name" value="PP-bd_ACP"/>
</dbReference>
<dbReference type="Gene3D" id="3.40.50.720">
    <property type="entry name" value="NAD(P)-binding Rossmann-like Domain"/>
    <property type="match status" value="1"/>
</dbReference>
<comment type="catalytic activity">
    <reaction evidence="46">
        <text>butanoyl-[ACP] + malonyl-[ACP] + H(+) = 3-oxohexanoyl-[ACP] + holo-[ACP] + CO2</text>
        <dbReference type="Rhea" id="RHEA:41820"/>
        <dbReference type="Rhea" id="RHEA-COMP:9623"/>
        <dbReference type="Rhea" id="RHEA-COMP:9628"/>
        <dbReference type="Rhea" id="RHEA-COMP:9629"/>
        <dbReference type="Rhea" id="RHEA-COMP:9685"/>
        <dbReference type="ChEBI" id="CHEBI:15378"/>
        <dbReference type="ChEBI" id="CHEBI:16526"/>
        <dbReference type="ChEBI" id="CHEBI:64479"/>
        <dbReference type="ChEBI" id="CHEBI:78449"/>
        <dbReference type="ChEBI" id="CHEBI:78454"/>
        <dbReference type="ChEBI" id="CHEBI:78456"/>
    </reaction>
    <physiologicalReaction direction="left-to-right" evidence="46">
        <dbReference type="Rhea" id="RHEA:41821"/>
    </physiologicalReaction>
</comment>
<evidence type="ECO:0000256" key="25">
    <source>
        <dbReference type="ARBA" id="ARBA00047578"/>
    </source>
</evidence>
<comment type="catalytic activity">
    <reaction evidence="15">
        <text>(3R)-hydroxyoctadecanoyl-[ACP] = (2E)-octadecenoyl-[ACP] + H2O</text>
        <dbReference type="Rhea" id="RHEA:41924"/>
        <dbReference type="Rhea" id="RHEA-COMP:9654"/>
        <dbReference type="Rhea" id="RHEA-COMP:9655"/>
        <dbReference type="ChEBI" id="CHEBI:15377"/>
        <dbReference type="ChEBI" id="CHEBI:78488"/>
        <dbReference type="ChEBI" id="CHEBI:78489"/>
    </reaction>
    <physiologicalReaction direction="left-to-right" evidence="15">
        <dbReference type="Rhea" id="RHEA:41925"/>
    </physiologicalReaction>
</comment>
<comment type="catalytic activity">
    <reaction evidence="39">
        <text>3-oxotetradecanoyl-[ACP] + NADPH + H(+) = (3R)-hydroxytetradecanoyl-[ACP] + NADP(+)</text>
        <dbReference type="Rhea" id="RHEA:41888"/>
        <dbReference type="Rhea" id="RHEA-COMP:9645"/>
        <dbReference type="Rhea" id="RHEA-COMP:9646"/>
        <dbReference type="ChEBI" id="CHEBI:15378"/>
        <dbReference type="ChEBI" id="CHEBI:57783"/>
        <dbReference type="ChEBI" id="CHEBI:58349"/>
        <dbReference type="ChEBI" id="CHEBI:78473"/>
        <dbReference type="ChEBI" id="CHEBI:78474"/>
    </reaction>
    <physiologicalReaction direction="left-to-right" evidence="39">
        <dbReference type="Rhea" id="RHEA:41889"/>
    </physiologicalReaction>
</comment>
<feature type="domain" description="Carrier" evidence="50">
    <location>
        <begin position="1860"/>
        <end position="1937"/>
    </location>
</feature>
<evidence type="ECO:0000256" key="31">
    <source>
        <dbReference type="ARBA" id="ARBA00048281"/>
    </source>
</evidence>
<keyword evidence="3" id="KW-0597">Phosphoprotein</keyword>
<dbReference type="Pfam" id="PF08659">
    <property type="entry name" value="KR"/>
    <property type="match status" value="1"/>
</dbReference>
<evidence type="ECO:0000256" key="11">
    <source>
        <dbReference type="ARBA" id="ARBA00023373"/>
    </source>
</evidence>
<comment type="catalytic activity">
    <reaction evidence="32">
        <text>tetradecanoyl-[ACP] + H2O = tetradecanoate + holo-[ACP] + H(+)</text>
        <dbReference type="Rhea" id="RHEA:30123"/>
        <dbReference type="Rhea" id="RHEA-COMP:9648"/>
        <dbReference type="Rhea" id="RHEA-COMP:9685"/>
        <dbReference type="ChEBI" id="CHEBI:15377"/>
        <dbReference type="ChEBI" id="CHEBI:15378"/>
        <dbReference type="ChEBI" id="CHEBI:30807"/>
        <dbReference type="ChEBI" id="CHEBI:64479"/>
        <dbReference type="ChEBI" id="CHEBI:78477"/>
        <dbReference type="EC" id="3.1.2.14"/>
    </reaction>
    <physiologicalReaction direction="left-to-right" evidence="32">
        <dbReference type="Rhea" id="RHEA:30124"/>
    </physiologicalReaction>
</comment>
<dbReference type="SUPFAM" id="SSF51735">
    <property type="entry name" value="NAD(P)-binding Rossmann-fold domains"/>
    <property type="match status" value="2"/>
</dbReference>
<dbReference type="InterPro" id="IPR020843">
    <property type="entry name" value="ER"/>
</dbReference>
<dbReference type="InterPro" id="IPR011032">
    <property type="entry name" value="GroES-like_sf"/>
</dbReference>
<comment type="catalytic activity">
    <reaction evidence="27">
        <text>(2E)-hexenoyl-[ACP] + NADPH + H(+) = hexanoyl-[ACP] + NADP(+)</text>
        <dbReference type="Rhea" id="RHEA:41832"/>
        <dbReference type="Rhea" id="RHEA-COMP:9631"/>
        <dbReference type="Rhea" id="RHEA-COMP:9632"/>
        <dbReference type="ChEBI" id="CHEBI:15378"/>
        <dbReference type="ChEBI" id="CHEBI:57783"/>
        <dbReference type="ChEBI" id="CHEBI:58349"/>
        <dbReference type="ChEBI" id="CHEBI:78458"/>
        <dbReference type="ChEBI" id="CHEBI:78459"/>
    </reaction>
    <physiologicalReaction direction="left-to-right" evidence="27">
        <dbReference type="Rhea" id="RHEA:41833"/>
    </physiologicalReaction>
</comment>
<evidence type="ECO:0000256" key="27">
    <source>
        <dbReference type="ARBA" id="ARBA00047897"/>
    </source>
</evidence>
<comment type="catalytic activity">
    <reaction evidence="44">
        <text>3-oxohexadecanoyl-[ACP] + NADPH + H(+) = (3R)-hydroxyhexadecanoyl-[ACP] + NADP(+)</text>
        <dbReference type="Rhea" id="RHEA:41904"/>
        <dbReference type="Rhea" id="RHEA-COMP:9649"/>
        <dbReference type="Rhea" id="RHEA-COMP:9650"/>
        <dbReference type="ChEBI" id="CHEBI:15378"/>
        <dbReference type="ChEBI" id="CHEBI:57783"/>
        <dbReference type="ChEBI" id="CHEBI:58349"/>
        <dbReference type="ChEBI" id="CHEBI:78478"/>
        <dbReference type="ChEBI" id="CHEBI:78480"/>
    </reaction>
    <physiologicalReaction direction="left-to-right" evidence="44">
        <dbReference type="Rhea" id="RHEA:41905"/>
    </physiologicalReaction>
</comment>
<dbReference type="Proteomes" id="UP000695000">
    <property type="component" value="Unplaced"/>
</dbReference>
<name>A0ABM1MAH1_NICVS</name>
<comment type="catalytic activity">
    <reaction evidence="47">
        <text>(2E)-decenoyl-[ACP] + NADPH + H(+) = decanoyl-[ACP] + NADP(+)</text>
        <dbReference type="Rhea" id="RHEA:41864"/>
        <dbReference type="Rhea" id="RHEA-COMP:9639"/>
        <dbReference type="Rhea" id="RHEA-COMP:9640"/>
        <dbReference type="ChEBI" id="CHEBI:15378"/>
        <dbReference type="ChEBI" id="CHEBI:57783"/>
        <dbReference type="ChEBI" id="CHEBI:58349"/>
        <dbReference type="ChEBI" id="CHEBI:78467"/>
        <dbReference type="ChEBI" id="CHEBI:78468"/>
    </reaction>
    <physiologicalReaction direction="left-to-right" evidence="47">
        <dbReference type="Rhea" id="RHEA:41865"/>
    </physiologicalReaction>
</comment>
<comment type="catalytic activity">
    <reaction evidence="31">
        <text>(2E)-dodecenoyl-[ACP] + NADPH + H(+) = dodecanoyl-[ACP] + NADP(+)</text>
        <dbReference type="Rhea" id="RHEA:41880"/>
        <dbReference type="Rhea" id="RHEA-COMP:9643"/>
        <dbReference type="Rhea" id="RHEA-COMP:9644"/>
        <dbReference type="ChEBI" id="CHEBI:15378"/>
        <dbReference type="ChEBI" id="CHEBI:57783"/>
        <dbReference type="ChEBI" id="CHEBI:58349"/>
        <dbReference type="ChEBI" id="CHEBI:65264"/>
        <dbReference type="ChEBI" id="CHEBI:78472"/>
    </reaction>
    <physiologicalReaction direction="left-to-right" evidence="31">
        <dbReference type="Rhea" id="RHEA:41881"/>
    </physiologicalReaction>
</comment>
<keyword evidence="8" id="KW-0511">Multifunctional enzyme</keyword>
<evidence type="ECO:0000256" key="44">
    <source>
        <dbReference type="ARBA" id="ARBA00049414"/>
    </source>
</evidence>
<dbReference type="PROSITE" id="PS50075">
    <property type="entry name" value="CARRIER"/>
    <property type="match status" value="1"/>
</dbReference>
<dbReference type="RefSeq" id="XP_017771571.1">
    <property type="nucleotide sequence ID" value="XM_017916082.1"/>
</dbReference>
<evidence type="ECO:0000256" key="46">
    <source>
        <dbReference type="ARBA" id="ARBA00049449"/>
    </source>
</evidence>
<evidence type="ECO:0000256" key="22">
    <source>
        <dbReference type="ARBA" id="ARBA00047440"/>
    </source>
</evidence>
<feature type="active site" description="Proton donor; for dehydratase activity" evidence="49">
    <location>
        <position position="936"/>
    </location>
</feature>